<accession>A0A9D2NS67</accession>
<gene>
    <name evidence="2" type="ORF">H9702_01360</name>
</gene>
<name>A0A9D2NS67_9FIRM</name>
<dbReference type="InterPro" id="IPR029050">
    <property type="entry name" value="Immunoprotect_excell_Ig-like"/>
</dbReference>
<dbReference type="Gene3D" id="2.60.40.1240">
    <property type="match status" value="1"/>
</dbReference>
<dbReference type="Proteomes" id="UP000823896">
    <property type="component" value="Unassembled WGS sequence"/>
</dbReference>
<comment type="caution">
    <text evidence="2">The sequence shown here is derived from an EMBL/GenBank/DDBJ whole genome shotgun (WGS) entry which is preliminary data.</text>
</comment>
<evidence type="ECO:0000313" key="3">
    <source>
        <dbReference type="Proteomes" id="UP000823896"/>
    </source>
</evidence>
<evidence type="ECO:0000313" key="2">
    <source>
        <dbReference type="EMBL" id="HJC35763.1"/>
    </source>
</evidence>
<dbReference type="AlphaFoldDB" id="A0A9D2NS67"/>
<organism evidence="2 3">
    <name type="scientific">Candidatus Merdibacter merdavium</name>
    <dbReference type="NCBI Taxonomy" id="2838692"/>
    <lineage>
        <taxon>Bacteria</taxon>
        <taxon>Bacillati</taxon>
        <taxon>Bacillota</taxon>
        <taxon>Erysipelotrichia</taxon>
        <taxon>Erysipelotrichales</taxon>
        <taxon>Erysipelotrichaceae</taxon>
        <taxon>Merdibacter</taxon>
    </lineage>
</organism>
<keyword evidence="1" id="KW-0732">Signal</keyword>
<dbReference type="EMBL" id="DWWM01000006">
    <property type="protein sequence ID" value="HJC35763.1"/>
    <property type="molecule type" value="Genomic_DNA"/>
</dbReference>
<proteinExistence type="predicted"/>
<reference evidence="2" key="2">
    <citation type="submission" date="2021-04" db="EMBL/GenBank/DDBJ databases">
        <authorList>
            <person name="Gilroy R."/>
        </authorList>
    </citation>
    <scope>NUCLEOTIDE SEQUENCE</scope>
    <source>
        <strain evidence="2">CHK187-11901</strain>
    </source>
</reference>
<protein>
    <submittedName>
        <fullName evidence="2">DUF4352 domain-containing protein</fullName>
    </submittedName>
</protein>
<sequence length="155" mass="18120">MQLYETVNGEIKVRLLRDHQPNQAMLNEFQTAQFDCKMTKMELCGNRLHGYEVDEPACFLKVFLSLRNVTSDEIFIYKEDFQLSYDKKKFSFEAEDEFGVSGQFPNVIELDADETKEGCLVFLIPKGAAQILFTYHEYADEEDPGKTYRLRYVLK</sequence>
<evidence type="ECO:0000256" key="1">
    <source>
        <dbReference type="ARBA" id="ARBA00022729"/>
    </source>
</evidence>
<reference evidence="2" key="1">
    <citation type="journal article" date="2021" name="PeerJ">
        <title>Extensive microbial diversity within the chicken gut microbiome revealed by metagenomics and culture.</title>
        <authorList>
            <person name="Gilroy R."/>
            <person name="Ravi A."/>
            <person name="Getino M."/>
            <person name="Pursley I."/>
            <person name="Horton D.L."/>
            <person name="Alikhan N.F."/>
            <person name="Baker D."/>
            <person name="Gharbi K."/>
            <person name="Hall N."/>
            <person name="Watson M."/>
            <person name="Adriaenssens E.M."/>
            <person name="Foster-Nyarko E."/>
            <person name="Jarju S."/>
            <person name="Secka A."/>
            <person name="Antonio M."/>
            <person name="Oren A."/>
            <person name="Chaudhuri R.R."/>
            <person name="La Ragione R."/>
            <person name="Hildebrand F."/>
            <person name="Pallen M.J."/>
        </authorList>
    </citation>
    <scope>NUCLEOTIDE SEQUENCE</scope>
    <source>
        <strain evidence="2">CHK187-11901</strain>
    </source>
</reference>